<comment type="caution">
    <text evidence="1">The sequence shown here is derived from an EMBL/GenBank/DDBJ whole genome shotgun (WGS) entry which is preliminary data.</text>
</comment>
<dbReference type="AlphaFoldDB" id="A0AA41QZB1"/>
<reference evidence="1" key="1">
    <citation type="submission" date="2022-03" db="EMBL/GenBank/DDBJ databases">
        <title>Cryobacterium sp. nov. strain ZS14-85, isolated from Antarctic soil.</title>
        <authorList>
            <person name="Li J."/>
            <person name="Niu G."/>
        </authorList>
    </citation>
    <scope>NUCLEOTIDE SEQUENCE</scope>
    <source>
        <strain evidence="1">ZS14-85</strain>
    </source>
</reference>
<dbReference type="RefSeq" id="WP_243013060.1">
    <property type="nucleotide sequence ID" value="NZ_JALGAR010000006.1"/>
</dbReference>
<dbReference type="EMBL" id="JALGAR010000006">
    <property type="protein sequence ID" value="MCI4659569.1"/>
    <property type="molecule type" value="Genomic_DNA"/>
</dbReference>
<evidence type="ECO:0000313" key="2">
    <source>
        <dbReference type="Proteomes" id="UP001165341"/>
    </source>
</evidence>
<protein>
    <submittedName>
        <fullName evidence="1">Uncharacterized protein</fullName>
    </submittedName>
</protein>
<proteinExistence type="predicted"/>
<gene>
    <name evidence="1" type="ORF">MQH31_17335</name>
</gene>
<keyword evidence="2" id="KW-1185">Reference proteome</keyword>
<organism evidence="1 2">
    <name type="scientific">Cryobacterium zhongshanensis</name>
    <dbReference type="NCBI Taxonomy" id="2928153"/>
    <lineage>
        <taxon>Bacteria</taxon>
        <taxon>Bacillati</taxon>
        <taxon>Actinomycetota</taxon>
        <taxon>Actinomycetes</taxon>
        <taxon>Micrococcales</taxon>
        <taxon>Microbacteriaceae</taxon>
        <taxon>Cryobacterium</taxon>
    </lineage>
</organism>
<accession>A0AA41QZB1</accession>
<evidence type="ECO:0000313" key="1">
    <source>
        <dbReference type="EMBL" id="MCI4659569.1"/>
    </source>
</evidence>
<name>A0AA41QZB1_9MICO</name>
<dbReference type="Proteomes" id="UP001165341">
    <property type="component" value="Unassembled WGS sequence"/>
</dbReference>
<sequence>MTLAVWRQARDKTCVVASSVVSEALTVLGIQNSVVPVAPFIKQSDVVEAAIADHTYVGRTPHCWVDGGHAVVACPTAGLLLDASFDQFGTKVPYLVSDFDPATYVSRDGWHYVTDAVDVRYVALADAVEVEEPLHVATRIMGRELAAVGGHVGFDEGLLMRVNHALFTELDLTERIADDSIDAGARTLESFRSARDARLSVLGYPGRVRDPGDARLETLLQVVA</sequence>